<reference evidence="1" key="1">
    <citation type="journal article" date="2011" name="PLoS ONE">
        <title>The entomopathogenic bacterial endosymbionts xenorhabdus and photorhabdus: convergent lifestyles from divergent genomes.</title>
        <authorList>
            <person name="Chaston J.M."/>
            <person name="Suen G."/>
            <person name="Tucker S.L."/>
            <person name="Andersen A.W."/>
            <person name="Bhasin A."/>
            <person name="Bode E."/>
            <person name="Bode H.B."/>
            <person name="Brachmann A.O."/>
            <person name="Cowles C.E."/>
            <person name="Cowles K.N."/>
            <person name="Darby C."/>
            <person name="de Leon L."/>
            <person name="Drace K."/>
            <person name="Du Z."/>
            <person name="Givaudan A."/>
            <person name="Herbert Tran E.E."/>
            <person name="Jewell K.A."/>
            <person name="Knack J.J."/>
            <person name="Krasomil-Osterfeld K.C."/>
            <person name="Kukor R."/>
            <person name="Lanois A."/>
            <person name="Latreille P."/>
            <person name="Leimgruber N.K."/>
            <person name="Lipke C.M."/>
            <person name="Liu R."/>
            <person name="Lu X."/>
            <person name="Martens E.C."/>
            <person name="Marri P.R."/>
            <person name="Medigue C."/>
            <person name="Menard M.L."/>
            <person name="Miller N.M."/>
            <person name="Morales-Soto N."/>
            <person name="Norton S."/>
            <person name="Ogier J.C."/>
            <person name="Orchard S.S."/>
            <person name="Park D."/>
            <person name="Park Y."/>
            <person name="Qurollo B.A."/>
            <person name="Sugar D.R."/>
            <person name="Richards G.R."/>
            <person name="Rouy Z."/>
            <person name="Slominski B."/>
            <person name="Slominski K."/>
            <person name="Snyder H."/>
            <person name="Tjaden B.C."/>
            <person name="van der Hoeven R."/>
            <person name="Welch R.D."/>
            <person name="Wheeler C."/>
            <person name="Xiang B."/>
            <person name="Barbazuk B."/>
            <person name="Gaudriault S."/>
            <person name="Goodner B."/>
            <person name="Slater S.C."/>
            <person name="Forst S."/>
            <person name="Goldman B.S."/>
            <person name="Goodrich-Blair H."/>
        </authorList>
    </citation>
    <scope>NUCLEOTIDE SEQUENCE [LARGE SCALE GENOMIC DNA]</scope>
    <source>
        <strain evidence="1">SS-2004</strain>
    </source>
</reference>
<name>D3V0C0_XENBS</name>
<gene>
    <name evidence="1" type="ordered locus">XBJ1_1627</name>
</gene>
<dbReference type="EMBL" id="FN667741">
    <property type="protein sequence ID" value="CBJ80753.1"/>
    <property type="molecule type" value="Genomic_DNA"/>
</dbReference>
<sequence length="59" mass="7127">MMELMLILSFLLWESVREIIFSIKLVFSQRMAPLFWCHYLPYYDCDAAINSSPFGRNYR</sequence>
<dbReference type="Proteomes" id="UP000002045">
    <property type="component" value="Chromosome"/>
</dbReference>
<proteinExistence type="predicted"/>
<organism evidence="1 2">
    <name type="scientific">Xenorhabdus bovienii (strain SS-2004)</name>
    <name type="common">Xenorhabdus nematophila subsp. bovienii</name>
    <dbReference type="NCBI Taxonomy" id="406818"/>
    <lineage>
        <taxon>Bacteria</taxon>
        <taxon>Pseudomonadati</taxon>
        <taxon>Pseudomonadota</taxon>
        <taxon>Gammaproteobacteria</taxon>
        <taxon>Enterobacterales</taxon>
        <taxon>Morganellaceae</taxon>
        <taxon>Xenorhabdus</taxon>
    </lineage>
</organism>
<dbReference type="HOGENOM" id="CLU_2978228_0_0_6"/>
<protein>
    <submittedName>
        <fullName evidence="1">Uncharacterized protein</fullName>
    </submittedName>
</protein>
<evidence type="ECO:0000313" key="2">
    <source>
        <dbReference type="Proteomes" id="UP000002045"/>
    </source>
</evidence>
<dbReference type="KEGG" id="xbo:XBJ1_1627"/>
<evidence type="ECO:0000313" key="1">
    <source>
        <dbReference type="EMBL" id="CBJ80753.1"/>
    </source>
</evidence>
<dbReference type="AlphaFoldDB" id="D3V0C0"/>
<accession>D3V0C0</accession>